<name>A0AAJ1Y8Y3_SERFO</name>
<proteinExistence type="predicted"/>
<sequence length="98" mass="10989">MTPYGPVLWANLQAMQNEGSLENSQSPEEVAKIVLQAMYAPKPRMRYQSSEFARNSCIEKLSCDPDGERQKARVRHLLLGISTPHKESSEQEKSNPGS</sequence>
<protein>
    <submittedName>
        <fullName evidence="1">Uncharacterized protein</fullName>
    </submittedName>
</protein>
<dbReference type="AlphaFoldDB" id="A0AAJ1Y8Y3"/>
<reference evidence="1" key="1">
    <citation type="submission" date="2023-08" db="EMBL/GenBank/DDBJ databases">
        <title>The Comparative Genomic Analysis of Yersiniaceae from Polar Regions.</title>
        <authorList>
            <person name="Goncharov A."/>
            <person name="Aslanov B."/>
            <person name="Kolodzhieva V."/>
            <person name="Azarov D."/>
            <person name="Mochov A."/>
            <person name="Lebedeva E."/>
        </authorList>
    </citation>
    <scope>NUCLEOTIDE SEQUENCE</scope>
    <source>
        <strain evidence="1">Vf</strain>
    </source>
</reference>
<dbReference type="Proteomes" id="UP001224622">
    <property type="component" value="Unassembled WGS sequence"/>
</dbReference>
<evidence type="ECO:0000313" key="1">
    <source>
        <dbReference type="EMBL" id="MDQ9126156.1"/>
    </source>
</evidence>
<accession>A0AAJ1Y8Y3</accession>
<organism evidence="1 2">
    <name type="scientific">Serratia fonticola</name>
    <dbReference type="NCBI Taxonomy" id="47917"/>
    <lineage>
        <taxon>Bacteria</taxon>
        <taxon>Pseudomonadati</taxon>
        <taxon>Pseudomonadota</taxon>
        <taxon>Gammaproteobacteria</taxon>
        <taxon>Enterobacterales</taxon>
        <taxon>Yersiniaceae</taxon>
        <taxon>Serratia</taxon>
    </lineage>
</organism>
<evidence type="ECO:0000313" key="2">
    <source>
        <dbReference type="Proteomes" id="UP001224622"/>
    </source>
</evidence>
<gene>
    <name evidence="1" type="ORF">RDT67_06910</name>
</gene>
<dbReference type="EMBL" id="JAVIGA010000005">
    <property type="protein sequence ID" value="MDQ9126156.1"/>
    <property type="molecule type" value="Genomic_DNA"/>
</dbReference>
<dbReference type="RefSeq" id="WP_309046927.1">
    <property type="nucleotide sequence ID" value="NZ_JAVIGA010000005.1"/>
</dbReference>
<comment type="caution">
    <text evidence="1">The sequence shown here is derived from an EMBL/GenBank/DDBJ whole genome shotgun (WGS) entry which is preliminary data.</text>
</comment>